<dbReference type="SUPFAM" id="SSF81336">
    <property type="entry name" value="F1F0 ATP synthase subunit A"/>
    <property type="match status" value="1"/>
</dbReference>
<evidence type="ECO:0000256" key="8">
    <source>
        <dbReference type="ARBA" id="ARBA00023065"/>
    </source>
</evidence>
<dbReference type="Pfam" id="PF00119">
    <property type="entry name" value="ATP-synt_A"/>
    <property type="match status" value="1"/>
</dbReference>
<feature type="transmembrane region" description="Helical" evidence="11">
    <location>
        <begin position="136"/>
        <end position="157"/>
    </location>
</feature>
<name>A0A1F6WHF5_9BACT</name>
<comment type="subcellular location">
    <subcellularLocation>
        <location evidence="11 12">Cell membrane</location>
        <topology evidence="11 12">Multi-pass membrane protein</topology>
    </subcellularLocation>
    <subcellularLocation>
        <location evidence="1">Membrane</location>
        <topology evidence="1">Multi-pass membrane protein</topology>
    </subcellularLocation>
</comment>
<keyword evidence="11" id="KW-1003">Cell membrane</keyword>
<keyword evidence="10 11" id="KW-0066">ATP synthesis</keyword>
<dbReference type="InterPro" id="IPR035908">
    <property type="entry name" value="F0_ATP_A_sf"/>
</dbReference>
<dbReference type="PANTHER" id="PTHR42823:SF3">
    <property type="entry name" value="ATP SYNTHASE SUBUNIT A, CHLOROPLASTIC"/>
    <property type="match status" value="1"/>
</dbReference>
<dbReference type="NCBIfam" id="TIGR01131">
    <property type="entry name" value="ATP_synt_6_or_A"/>
    <property type="match status" value="1"/>
</dbReference>
<keyword evidence="7 11" id="KW-1133">Transmembrane helix</keyword>
<reference evidence="13 14" key="1">
    <citation type="journal article" date="2016" name="Nat. Commun.">
        <title>Thousands of microbial genomes shed light on interconnected biogeochemical processes in an aquifer system.</title>
        <authorList>
            <person name="Anantharaman K."/>
            <person name="Brown C.T."/>
            <person name="Hug L.A."/>
            <person name="Sharon I."/>
            <person name="Castelle C.J."/>
            <person name="Probst A.J."/>
            <person name="Thomas B.C."/>
            <person name="Singh A."/>
            <person name="Wilkins M.J."/>
            <person name="Karaoz U."/>
            <person name="Brodie E.L."/>
            <person name="Williams K.H."/>
            <person name="Hubbard S.S."/>
            <person name="Banfield J.F."/>
        </authorList>
    </citation>
    <scope>NUCLEOTIDE SEQUENCE [LARGE SCALE GENOMIC DNA]</scope>
</reference>
<dbReference type="HAMAP" id="MF_01393">
    <property type="entry name" value="ATP_synth_a_bact"/>
    <property type="match status" value="1"/>
</dbReference>
<evidence type="ECO:0000256" key="10">
    <source>
        <dbReference type="ARBA" id="ARBA00023310"/>
    </source>
</evidence>
<dbReference type="EMBL" id="MFUH01000032">
    <property type="protein sequence ID" value="OGI81333.1"/>
    <property type="molecule type" value="Genomic_DNA"/>
</dbReference>
<dbReference type="CDD" id="cd00310">
    <property type="entry name" value="ATP-synt_Fo_a_6"/>
    <property type="match status" value="1"/>
</dbReference>
<dbReference type="PROSITE" id="PS00449">
    <property type="entry name" value="ATPASE_A"/>
    <property type="match status" value="1"/>
</dbReference>
<dbReference type="GO" id="GO:0046933">
    <property type="term" value="F:proton-transporting ATP synthase activity, rotational mechanism"/>
    <property type="evidence" value="ECO:0007669"/>
    <property type="project" value="UniProtKB-UniRule"/>
</dbReference>
<dbReference type="PRINTS" id="PR00123">
    <property type="entry name" value="ATPASEA"/>
</dbReference>
<evidence type="ECO:0000256" key="4">
    <source>
        <dbReference type="ARBA" id="ARBA00022547"/>
    </source>
</evidence>
<evidence type="ECO:0000256" key="6">
    <source>
        <dbReference type="ARBA" id="ARBA00022781"/>
    </source>
</evidence>
<keyword evidence="4 11" id="KW-0138">CF(0)</keyword>
<feature type="transmembrane region" description="Helical" evidence="11">
    <location>
        <begin position="27"/>
        <end position="48"/>
    </location>
</feature>
<sequence length="267" mass="29129">MTEIIHEPTVFAEPIFHLGSMTVTNSLLASMLAVLVLVIIGICLRFSLKNVPRGLQNVFETILEGALNLCDQVTGHRRLSLKILPIALTIFLFVLVNNWLGLLPGVGTIGQIRIEEGHSIFVPYLRGGTADINTTLALGIFSVLGANIFGIFSVGLWKTFNKYINLKILGSIFTKVRREPTILVVAPVQFFVGLVETIGEFAKIASLSFRLFGNIFAGEVLLASLGALIAYAVPIPFIFLEILVGLIQALVFSMLTVVYFTIAAENH</sequence>
<evidence type="ECO:0000256" key="3">
    <source>
        <dbReference type="ARBA" id="ARBA00022448"/>
    </source>
</evidence>
<dbReference type="PANTHER" id="PTHR42823">
    <property type="entry name" value="ATP SYNTHASE SUBUNIT A, CHLOROPLASTIC"/>
    <property type="match status" value="1"/>
</dbReference>
<dbReference type="InterPro" id="IPR000568">
    <property type="entry name" value="ATP_synth_F0_asu"/>
</dbReference>
<feature type="transmembrane region" description="Helical" evidence="11">
    <location>
        <begin position="238"/>
        <end position="262"/>
    </location>
</feature>
<feature type="transmembrane region" description="Helical" evidence="11">
    <location>
        <begin position="211"/>
        <end position="232"/>
    </location>
</feature>
<evidence type="ECO:0000313" key="14">
    <source>
        <dbReference type="Proteomes" id="UP000179880"/>
    </source>
</evidence>
<evidence type="ECO:0000256" key="7">
    <source>
        <dbReference type="ARBA" id="ARBA00022989"/>
    </source>
</evidence>
<gene>
    <name evidence="11" type="primary">atpB</name>
    <name evidence="13" type="ORF">A3B93_01095</name>
</gene>
<evidence type="ECO:0000256" key="5">
    <source>
        <dbReference type="ARBA" id="ARBA00022692"/>
    </source>
</evidence>
<organism evidence="13 14">
    <name type="scientific">Candidatus Nomurabacteria bacterium RIFCSPHIGHO2_02_FULL_42_24</name>
    <dbReference type="NCBI Taxonomy" id="1801757"/>
    <lineage>
        <taxon>Bacteria</taxon>
        <taxon>Candidatus Nomuraibacteriota</taxon>
    </lineage>
</organism>
<dbReference type="GO" id="GO:0042777">
    <property type="term" value="P:proton motive force-driven plasma membrane ATP synthesis"/>
    <property type="evidence" value="ECO:0007669"/>
    <property type="project" value="TreeGrafter"/>
</dbReference>
<proteinExistence type="inferred from homology"/>
<accession>A0A1F6WHF5</accession>
<keyword evidence="8 11" id="KW-0406">Ion transport</keyword>
<feature type="transmembrane region" description="Helical" evidence="11">
    <location>
        <begin position="83"/>
        <end position="100"/>
    </location>
</feature>
<evidence type="ECO:0000313" key="13">
    <source>
        <dbReference type="EMBL" id="OGI81333.1"/>
    </source>
</evidence>
<keyword evidence="9 11" id="KW-0472">Membrane</keyword>
<evidence type="ECO:0000256" key="2">
    <source>
        <dbReference type="ARBA" id="ARBA00006810"/>
    </source>
</evidence>
<protein>
    <recommendedName>
        <fullName evidence="11 12">ATP synthase subunit a</fullName>
    </recommendedName>
    <alternativeName>
        <fullName evidence="11">ATP synthase F0 sector subunit a</fullName>
    </alternativeName>
    <alternativeName>
        <fullName evidence="11">F-ATPase subunit 6</fullName>
    </alternativeName>
</protein>
<comment type="caution">
    <text evidence="13">The sequence shown here is derived from an EMBL/GenBank/DDBJ whole genome shotgun (WGS) entry which is preliminary data.</text>
</comment>
<dbReference type="Proteomes" id="UP000179880">
    <property type="component" value="Unassembled WGS sequence"/>
</dbReference>
<evidence type="ECO:0000256" key="1">
    <source>
        <dbReference type="ARBA" id="ARBA00004141"/>
    </source>
</evidence>
<keyword evidence="5 11" id="KW-0812">Transmembrane</keyword>
<keyword evidence="3 11" id="KW-0813">Transport</keyword>
<comment type="function">
    <text evidence="11 12">Key component of the proton channel; it plays a direct role in the translocation of protons across the membrane.</text>
</comment>
<dbReference type="InterPro" id="IPR023011">
    <property type="entry name" value="ATP_synth_F0_asu_AS"/>
</dbReference>
<evidence type="ECO:0000256" key="12">
    <source>
        <dbReference type="RuleBase" id="RU000483"/>
    </source>
</evidence>
<dbReference type="Gene3D" id="1.20.120.220">
    <property type="entry name" value="ATP synthase, F0 complex, subunit A"/>
    <property type="match status" value="1"/>
</dbReference>
<comment type="similarity">
    <text evidence="2 11 12">Belongs to the ATPase A chain family.</text>
</comment>
<dbReference type="GO" id="GO:0005886">
    <property type="term" value="C:plasma membrane"/>
    <property type="evidence" value="ECO:0007669"/>
    <property type="project" value="UniProtKB-SubCell"/>
</dbReference>
<dbReference type="InterPro" id="IPR045082">
    <property type="entry name" value="ATP_syn_F0_a_bact/chloroplast"/>
</dbReference>
<evidence type="ECO:0000256" key="11">
    <source>
        <dbReference type="HAMAP-Rule" id="MF_01393"/>
    </source>
</evidence>
<evidence type="ECO:0000256" key="9">
    <source>
        <dbReference type="ARBA" id="ARBA00023136"/>
    </source>
</evidence>
<keyword evidence="6 11" id="KW-0375">Hydrogen ion transport</keyword>
<dbReference type="GO" id="GO:0045259">
    <property type="term" value="C:proton-transporting ATP synthase complex"/>
    <property type="evidence" value="ECO:0007669"/>
    <property type="project" value="UniProtKB-KW"/>
</dbReference>
<dbReference type="AlphaFoldDB" id="A0A1F6WHF5"/>